<dbReference type="AlphaFoldDB" id="A0A2S4PJM3"/>
<evidence type="ECO:0000259" key="9">
    <source>
        <dbReference type="Pfam" id="PF17917"/>
    </source>
</evidence>
<dbReference type="CDD" id="cd09274">
    <property type="entry name" value="RNase_HI_RT_Ty3"/>
    <property type="match status" value="1"/>
</dbReference>
<keyword evidence="1" id="KW-0645">Protease</keyword>
<evidence type="ECO:0000256" key="2">
    <source>
        <dbReference type="ARBA" id="ARBA00022679"/>
    </source>
</evidence>
<dbReference type="Gene3D" id="3.10.10.10">
    <property type="entry name" value="HIV Type 1 Reverse Transcriptase, subunit A, domain 1"/>
    <property type="match status" value="1"/>
</dbReference>
<evidence type="ECO:0000256" key="5">
    <source>
        <dbReference type="ARBA" id="ARBA00022750"/>
    </source>
</evidence>
<keyword evidence="4" id="KW-0540">Nuclease</keyword>
<keyword evidence="11" id="KW-1185">Reference proteome</keyword>
<proteinExistence type="predicted"/>
<dbReference type="OrthoDB" id="4488294at2759"/>
<keyword evidence="6" id="KW-0255">Endonuclease</keyword>
<dbReference type="InterPro" id="IPR043502">
    <property type="entry name" value="DNA/RNA_pol_sf"/>
</dbReference>
<dbReference type="SUPFAM" id="SSF56672">
    <property type="entry name" value="DNA/RNA polymerases"/>
    <property type="match status" value="1"/>
</dbReference>
<keyword evidence="3" id="KW-0548">Nucleotidyltransferase</keyword>
<dbReference type="EMBL" id="PEDP01003442">
    <property type="protein sequence ID" value="POS82252.1"/>
    <property type="molecule type" value="Genomic_DNA"/>
</dbReference>
<dbReference type="GO" id="GO:0004519">
    <property type="term" value="F:endonuclease activity"/>
    <property type="evidence" value="ECO:0007669"/>
    <property type="project" value="UniProtKB-KW"/>
</dbReference>
<dbReference type="GO" id="GO:0003964">
    <property type="term" value="F:RNA-directed DNA polymerase activity"/>
    <property type="evidence" value="ECO:0007669"/>
    <property type="project" value="UniProtKB-KW"/>
</dbReference>
<dbReference type="PANTHER" id="PTHR33064">
    <property type="entry name" value="POL PROTEIN"/>
    <property type="match status" value="1"/>
</dbReference>
<name>A0A2S4PJM3_9PEZI</name>
<dbReference type="Proteomes" id="UP000237438">
    <property type="component" value="Unassembled WGS sequence"/>
</dbReference>
<organism evidence="10 11">
    <name type="scientific">Erysiphe pulchra</name>
    <dbReference type="NCBI Taxonomy" id="225359"/>
    <lineage>
        <taxon>Eukaryota</taxon>
        <taxon>Fungi</taxon>
        <taxon>Dikarya</taxon>
        <taxon>Ascomycota</taxon>
        <taxon>Pezizomycotina</taxon>
        <taxon>Leotiomycetes</taxon>
        <taxon>Erysiphales</taxon>
        <taxon>Erysiphaceae</taxon>
        <taxon>Erysiphe</taxon>
    </lineage>
</organism>
<feature type="non-terminal residue" evidence="10">
    <location>
        <position position="612"/>
    </location>
</feature>
<dbReference type="STRING" id="225359.A0A2S4PJM3"/>
<evidence type="ECO:0000256" key="7">
    <source>
        <dbReference type="ARBA" id="ARBA00022801"/>
    </source>
</evidence>
<dbReference type="Pfam" id="PF17917">
    <property type="entry name" value="RT_RNaseH"/>
    <property type="match status" value="1"/>
</dbReference>
<dbReference type="InterPro" id="IPR051320">
    <property type="entry name" value="Viral_Replic_Matur_Polypro"/>
</dbReference>
<evidence type="ECO:0000313" key="10">
    <source>
        <dbReference type="EMBL" id="POS82252.1"/>
    </source>
</evidence>
<feature type="domain" description="Reverse transcriptase RNase H-like" evidence="9">
    <location>
        <begin position="443"/>
        <end position="548"/>
    </location>
</feature>
<evidence type="ECO:0000256" key="1">
    <source>
        <dbReference type="ARBA" id="ARBA00022670"/>
    </source>
</evidence>
<keyword evidence="2" id="KW-0808">Transferase</keyword>
<protein>
    <recommendedName>
        <fullName evidence="9">Reverse transcriptase RNase H-like domain-containing protein</fullName>
    </recommendedName>
</protein>
<dbReference type="GO" id="GO:0004190">
    <property type="term" value="F:aspartic-type endopeptidase activity"/>
    <property type="evidence" value="ECO:0007669"/>
    <property type="project" value="UniProtKB-KW"/>
</dbReference>
<dbReference type="PANTHER" id="PTHR33064:SF37">
    <property type="entry name" value="RIBONUCLEASE H"/>
    <property type="match status" value="1"/>
</dbReference>
<dbReference type="GO" id="GO:0006508">
    <property type="term" value="P:proteolysis"/>
    <property type="evidence" value="ECO:0007669"/>
    <property type="project" value="UniProtKB-KW"/>
</dbReference>
<comment type="caution">
    <text evidence="10">The sequence shown here is derived from an EMBL/GenBank/DDBJ whole genome shotgun (WGS) entry which is preliminary data.</text>
</comment>
<gene>
    <name evidence="10" type="ORF">EPUL_005966</name>
</gene>
<accession>A0A2S4PJM3</accession>
<evidence type="ECO:0000313" key="11">
    <source>
        <dbReference type="Proteomes" id="UP000237438"/>
    </source>
</evidence>
<keyword evidence="7" id="KW-0378">Hydrolase</keyword>
<dbReference type="InterPro" id="IPR041373">
    <property type="entry name" value="RT_RNaseH"/>
</dbReference>
<evidence type="ECO:0000256" key="3">
    <source>
        <dbReference type="ARBA" id="ARBA00022695"/>
    </source>
</evidence>
<evidence type="ECO:0000256" key="8">
    <source>
        <dbReference type="ARBA" id="ARBA00022918"/>
    </source>
</evidence>
<evidence type="ECO:0000256" key="4">
    <source>
        <dbReference type="ARBA" id="ARBA00022722"/>
    </source>
</evidence>
<sequence length="612" mass="70155">MKFPWNLSSCLWPKMIFHCKVLHIPVARQNEINTESLLATLSHNNSQNINIPFPTTRRPCVRKLPEETIDVINEWFSTCGVKLGSQLIGEINQNLILRLLYTYRDLHADKLEDMPPTDLYVHKIKIKAGTKPWNKRKQKRWPADKKWWLHKIVAEGVACKMYESTIAANGQFSEWNAQAVLVDKTSDPEWGAEPRITFNYRNVKEDLPGARMPLMSTIHEFLDDPKWKFFCQFDFKHSYWSISLDQKSRHYLAFTLDDLQQMQPTRLPQGSASATFGLCEALRIVFGDIPPLPDGQKLPDGSDGSFHSLLRSDSPNERAHMSFYMDNIFAAFSDFDEAFVWLRGSFFPRVAWGRFKLSFKKVFLFMESIVALGVQHFAGGALKAKPARAEKIRSWPVPTNVEKVRAFLASIQITKPWIKSFSEISRPLTRLLCSSSTERYGYDPEKTASMYTDASKYGTGCVIIQYHDVKGVLTERPTLYDSTLLNKTQRNYGTYKRELLAIVTYAKKYSYMFAGKQGKVMTDHKPLTRFLESPYLEGIYARWNADLSVLNLDIEYISGTRNVIADALSRTIFPDPDSEPDDILLDHGSMEQSIGGVTDWVWKDCVGGYAEF</sequence>
<keyword evidence="8" id="KW-0695">RNA-directed DNA polymerase</keyword>
<reference evidence="10 11" key="1">
    <citation type="submission" date="2017-10" db="EMBL/GenBank/DDBJ databases">
        <title>Development of genomic resources for the powdery mildew, Erysiphe pulchra.</title>
        <authorList>
            <person name="Wadl P.A."/>
            <person name="Mack B.M."/>
            <person name="Moore G."/>
            <person name="Beltz S.B."/>
        </authorList>
    </citation>
    <scope>NUCLEOTIDE SEQUENCE [LARGE SCALE GENOMIC DNA]</scope>
    <source>
        <strain evidence="10">Cflorida</strain>
    </source>
</reference>
<keyword evidence="5" id="KW-0064">Aspartyl protease</keyword>
<evidence type="ECO:0000256" key="6">
    <source>
        <dbReference type="ARBA" id="ARBA00022759"/>
    </source>
</evidence>
<dbReference type="InterPro" id="IPR043128">
    <property type="entry name" value="Rev_trsase/Diguanyl_cyclase"/>
</dbReference>
<dbReference type="Gene3D" id="3.30.70.270">
    <property type="match status" value="2"/>
</dbReference>